<dbReference type="OrthoDB" id="9794834at2"/>
<dbReference type="InterPro" id="IPR010359">
    <property type="entry name" value="IrrE_HExxH"/>
</dbReference>
<feature type="domain" description="IrrE N-terminal-like" evidence="2">
    <location>
        <begin position="39"/>
        <end position="153"/>
    </location>
</feature>
<reference evidence="3 4" key="1">
    <citation type="submission" date="2018-09" db="EMBL/GenBank/DDBJ databases">
        <title>YIM PH 21725 draft genome.</title>
        <authorList>
            <person name="Miao C."/>
        </authorList>
    </citation>
    <scope>NUCLEOTIDE SEQUENCE [LARGE SCALE GENOMIC DNA]</scope>
    <source>
        <strain evidence="4">YIM PH21725</strain>
    </source>
</reference>
<dbReference type="InterPro" id="IPR052345">
    <property type="entry name" value="Rad_response_metalloprotease"/>
</dbReference>
<dbReference type="Proteomes" id="UP000285112">
    <property type="component" value="Unassembled WGS sequence"/>
</dbReference>
<organism evidence="3 4">
    <name type="scientific">Amycolatopsis panacis</name>
    <dbReference type="NCBI Taxonomy" id="2340917"/>
    <lineage>
        <taxon>Bacteria</taxon>
        <taxon>Bacillati</taxon>
        <taxon>Actinomycetota</taxon>
        <taxon>Actinomycetes</taxon>
        <taxon>Pseudonocardiales</taxon>
        <taxon>Pseudonocardiaceae</taxon>
        <taxon>Amycolatopsis</taxon>
    </lineage>
</organism>
<evidence type="ECO:0000313" key="4">
    <source>
        <dbReference type="Proteomes" id="UP000285112"/>
    </source>
</evidence>
<name>A0A419I6N4_9PSEU</name>
<dbReference type="PANTHER" id="PTHR43236:SF1">
    <property type="entry name" value="BLL7220 PROTEIN"/>
    <property type="match status" value="1"/>
</dbReference>
<dbReference type="RefSeq" id="WP_120023177.1">
    <property type="nucleotide sequence ID" value="NZ_QZFV01000070.1"/>
</dbReference>
<dbReference type="Pfam" id="PF06114">
    <property type="entry name" value="Peptidase_M78"/>
    <property type="match status" value="1"/>
</dbReference>
<accession>A0A419I6N4</accession>
<evidence type="ECO:0000256" key="1">
    <source>
        <dbReference type="SAM" id="MobiDB-lite"/>
    </source>
</evidence>
<dbReference type="Gene3D" id="1.10.10.2910">
    <property type="match status" value="1"/>
</dbReference>
<feature type="region of interest" description="Disordered" evidence="1">
    <location>
        <begin position="266"/>
        <end position="287"/>
    </location>
</feature>
<protein>
    <submittedName>
        <fullName evidence="3">ImmA/IrrE family metallo-endopeptidase</fullName>
    </submittedName>
</protein>
<proteinExistence type="predicted"/>
<evidence type="ECO:0000313" key="3">
    <source>
        <dbReference type="EMBL" id="RJQ87088.1"/>
    </source>
</evidence>
<dbReference type="EMBL" id="QZFV01000070">
    <property type="protein sequence ID" value="RJQ87088.1"/>
    <property type="molecule type" value="Genomic_DNA"/>
</dbReference>
<dbReference type="AlphaFoldDB" id="A0A419I6N4"/>
<evidence type="ECO:0000259" key="2">
    <source>
        <dbReference type="Pfam" id="PF06114"/>
    </source>
</evidence>
<gene>
    <name evidence="3" type="ORF">D5S19_10140</name>
</gene>
<dbReference type="PANTHER" id="PTHR43236">
    <property type="entry name" value="ANTITOXIN HIGA1"/>
    <property type="match status" value="1"/>
</dbReference>
<comment type="caution">
    <text evidence="3">The sequence shown here is derived from an EMBL/GenBank/DDBJ whole genome shotgun (WGS) entry which is preliminary data.</text>
</comment>
<keyword evidence="4" id="KW-1185">Reference proteome</keyword>
<sequence>MTAETEGRGAAEEFRTGYRLGIQPLGDLAALIEQTTGVDVAVLEAGLDQHGLTMRDPARDAVFIGVARTRNPMRQRSTLAHELAHVLFGDWADDHDGDWSERTHAERRADAFARHLLLPVDGVAQFVADQPVTPATLSNIVQRFLASPAMAAIQLCEGGHIDAATKDHWRESTTPQLAARFGWSDQYASLQAESDHTRAPQRLLARAVAGYAESVVSVQTIATLRGIPAGQAEAELRAAGIAAPTQRISWTDADDLPDVDVDLAELDHDLGAPDGADGNRTRDREGR</sequence>